<evidence type="ECO:0000256" key="1">
    <source>
        <dbReference type="SAM" id="Coils"/>
    </source>
</evidence>
<reference evidence="3" key="1">
    <citation type="submission" date="2015-03" db="EMBL/GenBank/DDBJ databases">
        <authorList>
            <person name="Nijsse Bart"/>
        </authorList>
    </citation>
    <scope>NUCLEOTIDE SEQUENCE [LARGE SCALE GENOMIC DNA]</scope>
</reference>
<evidence type="ECO:0000313" key="3">
    <source>
        <dbReference type="Proteomes" id="UP000049855"/>
    </source>
</evidence>
<dbReference type="AlphaFoldDB" id="A0A0U1KSM8"/>
<protein>
    <recommendedName>
        <fullName evidence="4">Chromosome partition protein smc</fullName>
    </recommendedName>
</protein>
<evidence type="ECO:0000313" key="2">
    <source>
        <dbReference type="EMBL" id="CQR70426.1"/>
    </source>
</evidence>
<gene>
    <name evidence="2" type="ORF">SpAn4DRAFT_1395</name>
</gene>
<sequence>MEETLKQILARLEVIESKLDENIQVTKALRHNNEEVNAQLHCLGHNLAELTGKVNQLDKKADKLDSRFEQMEMQQDIIKADVMFLARKAIEQDEAMYRLQKAK</sequence>
<evidence type="ECO:0008006" key="4">
    <source>
        <dbReference type="Google" id="ProtNLM"/>
    </source>
</evidence>
<name>A0A0U1KSM8_9FIRM</name>
<keyword evidence="1" id="KW-0175">Coiled coil</keyword>
<dbReference type="RefSeq" id="WP_021169161.1">
    <property type="nucleotide sequence ID" value="NZ_CTRP01000003.1"/>
</dbReference>
<organism evidence="2 3">
    <name type="scientific">Sporomusa ovata</name>
    <dbReference type="NCBI Taxonomy" id="2378"/>
    <lineage>
        <taxon>Bacteria</taxon>
        <taxon>Bacillati</taxon>
        <taxon>Bacillota</taxon>
        <taxon>Negativicutes</taxon>
        <taxon>Selenomonadales</taxon>
        <taxon>Sporomusaceae</taxon>
        <taxon>Sporomusa</taxon>
    </lineage>
</organism>
<keyword evidence="3" id="KW-1185">Reference proteome</keyword>
<dbReference type="Proteomes" id="UP000049855">
    <property type="component" value="Unassembled WGS sequence"/>
</dbReference>
<dbReference type="EMBL" id="CTRP01000003">
    <property type="protein sequence ID" value="CQR70426.1"/>
    <property type="molecule type" value="Genomic_DNA"/>
</dbReference>
<proteinExistence type="predicted"/>
<accession>A0A0U1KSM8</accession>
<feature type="coiled-coil region" evidence="1">
    <location>
        <begin position="47"/>
        <end position="74"/>
    </location>
</feature>